<keyword evidence="4" id="KW-0133">Cell shape</keyword>
<evidence type="ECO:0000313" key="13">
    <source>
        <dbReference type="Proteomes" id="UP000553981"/>
    </source>
</evidence>
<protein>
    <submittedName>
        <fullName evidence="11">Integral membrane protein MviN</fullName>
    </submittedName>
    <submittedName>
        <fullName evidence="10">Virulence factor MviN</fullName>
    </submittedName>
</protein>
<evidence type="ECO:0000256" key="2">
    <source>
        <dbReference type="ARBA" id="ARBA00022475"/>
    </source>
</evidence>
<organism evidence="11 12">
    <name type="scientific">Mobiluncus curtisii</name>
    <dbReference type="NCBI Taxonomy" id="2051"/>
    <lineage>
        <taxon>Bacteria</taxon>
        <taxon>Bacillati</taxon>
        <taxon>Actinomycetota</taxon>
        <taxon>Actinomycetes</taxon>
        <taxon>Actinomycetales</taxon>
        <taxon>Actinomycetaceae</taxon>
        <taxon>Mobiluncus</taxon>
    </lineage>
</organism>
<evidence type="ECO:0000256" key="7">
    <source>
        <dbReference type="ARBA" id="ARBA00023136"/>
    </source>
</evidence>
<name>A0A2X2YL77_9ACTO</name>
<feature type="transmembrane region" description="Helical" evidence="9">
    <location>
        <begin position="464"/>
        <end position="486"/>
    </location>
</feature>
<evidence type="ECO:0000256" key="3">
    <source>
        <dbReference type="ARBA" id="ARBA00022692"/>
    </source>
</evidence>
<dbReference type="GeneID" id="55565979"/>
<dbReference type="OMA" id="QAHHRFA"/>
<dbReference type="InterPro" id="IPR051050">
    <property type="entry name" value="Lipid_II_flippase_MurJ/MviN"/>
</dbReference>
<dbReference type="EMBL" id="JABCUI010000001">
    <property type="protein sequence ID" value="NMW86897.1"/>
    <property type="molecule type" value="Genomic_DNA"/>
</dbReference>
<dbReference type="PRINTS" id="PR01806">
    <property type="entry name" value="VIRFACTRMVIN"/>
</dbReference>
<evidence type="ECO:0000256" key="5">
    <source>
        <dbReference type="ARBA" id="ARBA00022984"/>
    </source>
</evidence>
<dbReference type="PANTHER" id="PTHR47019">
    <property type="entry name" value="LIPID II FLIPPASE MURJ"/>
    <property type="match status" value="1"/>
</dbReference>
<evidence type="ECO:0000313" key="10">
    <source>
        <dbReference type="EMBL" id="NMW86897.1"/>
    </source>
</evidence>
<keyword evidence="6 9" id="KW-1133">Transmembrane helix</keyword>
<feature type="transmembrane region" description="Helical" evidence="9">
    <location>
        <begin position="170"/>
        <end position="191"/>
    </location>
</feature>
<feature type="transmembrane region" description="Helical" evidence="9">
    <location>
        <begin position="12"/>
        <end position="32"/>
    </location>
</feature>
<dbReference type="InterPro" id="IPR004268">
    <property type="entry name" value="MurJ"/>
</dbReference>
<keyword evidence="3 9" id="KW-0812">Transmembrane</keyword>
<dbReference type="Pfam" id="PF03023">
    <property type="entry name" value="MurJ"/>
    <property type="match status" value="1"/>
</dbReference>
<feature type="transmembrane region" description="Helical" evidence="9">
    <location>
        <begin position="427"/>
        <end position="452"/>
    </location>
</feature>
<proteinExistence type="predicted"/>
<dbReference type="GO" id="GO:0005886">
    <property type="term" value="C:plasma membrane"/>
    <property type="evidence" value="ECO:0007669"/>
    <property type="project" value="UniProtKB-SubCell"/>
</dbReference>
<evidence type="ECO:0000256" key="6">
    <source>
        <dbReference type="ARBA" id="ARBA00022989"/>
    </source>
</evidence>
<dbReference type="GO" id="GO:0034204">
    <property type="term" value="P:lipid translocation"/>
    <property type="evidence" value="ECO:0007669"/>
    <property type="project" value="TreeGrafter"/>
</dbReference>
<feature type="compositionally biased region" description="Low complexity" evidence="8">
    <location>
        <begin position="546"/>
        <end position="559"/>
    </location>
</feature>
<dbReference type="Proteomes" id="UP000553981">
    <property type="component" value="Unassembled WGS sequence"/>
</dbReference>
<reference evidence="10 13" key="2">
    <citation type="submission" date="2020-04" db="EMBL/GenBank/DDBJ databases">
        <title>Antimicrobial susceptibility and clonality of vaginal-derived multi-drug resistant Mobiluncus isolates in China.</title>
        <authorList>
            <person name="Zhang X."/>
        </authorList>
    </citation>
    <scope>NUCLEOTIDE SEQUENCE [LARGE SCALE GENOMIC DNA]</scope>
    <source>
        <strain evidence="10 13">19</strain>
    </source>
</reference>
<keyword evidence="5" id="KW-0573">Peptidoglycan synthesis</keyword>
<comment type="subcellular location">
    <subcellularLocation>
        <location evidence="1">Cell membrane</location>
        <topology evidence="1">Multi-pass membrane protein</topology>
    </subcellularLocation>
</comment>
<evidence type="ECO:0000256" key="4">
    <source>
        <dbReference type="ARBA" id="ARBA00022960"/>
    </source>
</evidence>
<sequence length="568" mass="59399">MRKREKTVTNPVAALAGAAGTVAVITLVSRVFGFGRWLAQATWVGADTVGNAYASANQIPNVIFEVVVGGALASITIPLLAQAIAGSLKDEVNRIASALLTWTLTMLVPLGLIVFVAAEPIAAVLPVSVGSDVATQNALTAYFLRVFAFQIPLYGVAVVLGGILQAHHRFAWPALMPAFSSVVTIGAYAAYGAGSGSDPTEYTAITALAWGTTAGVLVLSVPLFIPVWNVGVRLKLVWKMPREQFRHALTLGAYGIGALLAAQGYMLATLFLTRWGGVEGTINVFQYSQAIYLLPYALFTFPVATVVFPLLTRSFAAGQTVKAGELTTSSTALIAGLSLLGVSGLIVVAPGMAAIFAWNRPIPGLEMAVVAMAPALVGYALLYHLSRVFIALNHAQHSFFAALLGWGIAAISGWLLIIVLAPSRGNGVATLLALGAGNVLGMSAAGVYLLIMWGRLQVGSPAQVLRALLIALPGAVLGGAFGRLSYAGVMTLDLPLGVLWAILAAGFVAVICALPGLKIIATPFWKQTRAARQVPETVETSENLEQSSSPQNSRQSQLQTPRSEEGES</sequence>
<dbReference type="AlphaFoldDB" id="A0A2X2YL77"/>
<feature type="region of interest" description="Disordered" evidence="8">
    <location>
        <begin position="535"/>
        <end position="568"/>
    </location>
</feature>
<evidence type="ECO:0000313" key="11">
    <source>
        <dbReference type="EMBL" id="SQB64367.1"/>
    </source>
</evidence>
<feature type="transmembrane region" description="Helical" evidence="9">
    <location>
        <begin position="97"/>
        <end position="122"/>
    </location>
</feature>
<feature type="transmembrane region" description="Helical" evidence="9">
    <location>
        <begin position="332"/>
        <end position="358"/>
    </location>
</feature>
<evidence type="ECO:0000256" key="9">
    <source>
        <dbReference type="SAM" id="Phobius"/>
    </source>
</evidence>
<reference evidence="11 12" key="1">
    <citation type="submission" date="2018-06" db="EMBL/GenBank/DDBJ databases">
        <authorList>
            <consortium name="Pathogen Informatics"/>
            <person name="Doyle S."/>
        </authorList>
    </citation>
    <scope>NUCLEOTIDE SEQUENCE [LARGE SCALE GENOMIC DNA]</scope>
    <source>
        <strain evidence="11 12">NCTC11820</strain>
    </source>
</reference>
<dbReference type="GO" id="GO:0008360">
    <property type="term" value="P:regulation of cell shape"/>
    <property type="evidence" value="ECO:0007669"/>
    <property type="project" value="UniProtKB-KW"/>
</dbReference>
<dbReference type="EMBL" id="UASJ01000001">
    <property type="protein sequence ID" value="SQB64367.1"/>
    <property type="molecule type" value="Genomic_DNA"/>
</dbReference>
<feature type="transmembrane region" description="Helical" evidence="9">
    <location>
        <begin position="62"/>
        <end position="85"/>
    </location>
</feature>
<feature type="transmembrane region" description="Helical" evidence="9">
    <location>
        <begin position="249"/>
        <end position="272"/>
    </location>
</feature>
<feature type="transmembrane region" description="Helical" evidence="9">
    <location>
        <begin position="142"/>
        <end position="163"/>
    </location>
</feature>
<dbReference type="GO" id="GO:0015648">
    <property type="term" value="F:lipid-linked peptidoglycan transporter activity"/>
    <property type="evidence" value="ECO:0007669"/>
    <property type="project" value="TreeGrafter"/>
</dbReference>
<evidence type="ECO:0000256" key="1">
    <source>
        <dbReference type="ARBA" id="ARBA00004651"/>
    </source>
</evidence>
<feature type="transmembrane region" description="Helical" evidence="9">
    <location>
        <begin position="364"/>
        <end position="386"/>
    </location>
</feature>
<keyword evidence="2" id="KW-1003">Cell membrane</keyword>
<evidence type="ECO:0000313" key="12">
    <source>
        <dbReference type="Proteomes" id="UP000250245"/>
    </source>
</evidence>
<dbReference type="Proteomes" id="UP000250245">
    <property type="component" value="Unassembled WGS sequence"/>
</dbReference>
<accession>A0A2X2YL77</accession>
<feature type="transmembrane region" description="Helical" evidence="9">
    <location>
        <begin position="498"/>
        <end position="520"/>
    </location>
</feature>
<evidence type="ECO:0000256" key="8">
    <source>
        <dbReference type="SAM" id="MobiDB-lite"/>
    </source>
</evidence>
<feature type="transmembrane region" description="Helical" evidence="9">
    <location>
        <begin position="203"/>
        <end position="228"/>
    </location>
</feature>
<keyword evidence="7 9" id="KW-0472">Membrane</keyword>
<feature type="transmembrane region" description="Helical" evidence="9">
    <location>
        <begin position="398"/>
        <end position="421"/>
    </location>
</feature>
<dbReference type="PANTHER" id="PTHR47019:SF1">
    <property type="entry name" value="LIPID II FLIPPASE MURJ"/>
    <property type="match status" value="1"/>
</dbReference>
<dbReference type="GO" id="GO:0009252">
    <property type="term" value="P:peptidoglycan biosynthetic process"/>
    <property type="evidence" value="ECO:0007669"/>
    <property type="project" value="UniProtKB-KW"/>
</dbReference>
<feature type="transmembrane region" description="Helical" evidence="9">
    <location>
        <begin position="292"/>
        <end position="311"/>
    </location>
</feature>
<gene>
    <name evidence="11" type="primary">murJ_1</name>
    <name evidence="10" type="ORF">HHJ67_03930</name>
    <name evidence="11" type="ORF">NCTC11820_00711</name>
</gene>
<dbReference type="RefSeq" id="WP_004006617.1">
    <property type="nucleotide sequence ID" value="NZ_CAMYEK010000004.1"/>
</dbReference>